<dbReference type="EMBL" id="JAAZON010000259">
    <property type="protein sequence ID" value="NMC62711.1"/>
    <property type="molecule type" value="Genomic_DNA"/>
</dbReference>
<reference evidence="1 2" key="1">
    <citation type="journal article" date="2020" name="Biotechnol. Biofuels">
        <title>New insights from the biogas microbiome by comprehensive genome-resolved metagenomics of nearly 1600 species originating from multiple anaerobic digesters.</title>
        <authorList>
            <person name="Campanaro S."/>
            <person name="Treu L."/>
            <person name="Rodriguez-R L.M."/>
            <person name="Kovalovszki A."/>
            <person name="Ziels R.M."/>
            <person name="Maus I."/>
            <person name="Zhu X."/>
            <person name="Kougias P.G."/>
            <person name="Basile A."/>
            <person name="Luo G."/>
            <person name="Schluter A."/>
            <person name="Konstantinidis K.T."/>
            <person name="Angelidaki I."/>
        </authorList>
    </citation>
    <scope>NUCLEOTIDE SEQUENCE [LARGE SCALE GENOMIC DNA]</scope>
    <source>
        <strain evidence="1">AS27yjCOA_65</strain>
    </source>
</reference>
<evidence type="ECO:0000313" key="1">
    <source>
        <dbReference type="EMBL" id="NMC62711.1"/>
    </source>
</evidence>
<evidence type="ECO:0000313" key="2">
    <source>
        <dbReference type="Proteomes" id="UP000524246"/>
    </source>
</evidence>
<gene>
    <name evidence="1" type="ORF">GYA55_06020</name>
</gene>
<protein>
    <submittedName>
        <fullName evidence="1">Uncharacterized protein</fullName>
    </submittedName>
</protein>
<sequence>MDPVLVKTFQVSTDANLSSLSSDQRRPIYEDISFPLFGHCRFSGRSLYAKDILPPETLQKINEDETRSFFVQGYVLSGENLHYSSQQWLKNGGEEPLLFSRSIFCIENYERLYAIKDASWPEQEQYAFIYDPRNSMDGLVIISLETLKPSFGYPHDAKILGELLRKSAFCRHNSIMLDMLYMEAKEMGMEAFYCSEEMLKFTSTKLLDDPRLRLSGLIENVNGGR</sequence>
<dbReference type="AlphaFoldDB" id="A0A7X9FRV2"/>
<organism evidence="1 2">
    <name type="scientific">SAR324 cluster bacterium</name>
    <dbReference type="NCBI Taxonomy" id="2024889"/>
    <lineage>
        <taxon>Bacteria</taxon>
        <taxon>Deltaproteobacteria</taxon>
        <taxon>SAR324 cluster</taxon>
    </lineage>
</organism>
<comment type="caution">
    <text evidence="1">The sequence shown here is derived from an EMBL/GenBank/DDBJ whole genome shotgun (WGS) entry which is preliminary data.</text>
</comment>
<name>A0A7X9FRV2_9DELT</name>
<dbReference type="Proteomes" id="UP000524246">
    <property type="component" value="Unassembled WGS sequence"/>
</dbReference>
<accession>A0A7X9FRV2</accession>
<proteinExistence type="predicted"/>